<dbReference type="Proteomes" id="UP000756387">
    <property type="component" value="Unassembled WGS sequence"/>
</dbReference>
<reference evidence="2 3" key="1">
    <citation type="submission" date="2020-10" db="EMBL/GenBank/DDBJ databases">
        <title>Nocardioides sp. isolated from sludge.</title>
        <authorList>
            <person name="Zhang X."/>
        </authorList>
    </citation>
    <scope>NUCLEOTIDE SEQUENCE [LARGE SCALE GENOMIC DNA]</scope>
    <source>
        <strain evidence="2 3">Y6</strain>
    </source>
</reference>
<evidence type="ECO:0008006" key="4">
    <source>
        <dbReference type="Google" id="ProtNLM"/>
    </source>
</evidence>
<evidence type="ECO:0000256" key="1">
    <source>
        <dbReference type="SAM" id="MobiDB-lite"/>
    </source>
</evidence>
<gene>
    <name evidence="2" type="ORF">IEQ44_03705</name>
</gene>
<name>A0ABR9RQB8_9ACTN</name>
<evidence type="ECO:0000313" key="3">
    <source>
        <dbReference type="Proteomes" id="UP000756387"/>
    </source>
</evidence>
<feature type="region of interest" description="Disordered" evidence="1">
    <location>
        <begin position="302"/>
        <end position="324"/>
    </location>
</feature>
<accession>A0ABR9RQB8</accession>
<comment type="caution">
    <text evidence="2">The sequence shown here is derived from an EMBL/GenBank/DDBJ whole genome shotgun (WGS) entry which is preliminary data.</text>
</comment>
<protein>
    <recommendedName>
        <fullName evidence="4">Transcriptional regulator, AbiEi antitoxin, Type IV TA system</fullName>
    </recommendedName>
</protein>
<keyword evidence="3" id="KW-1185">Reference proteome</keyword>
<dbReference type="RefSeq" id="WP_193637096.1">
    <property type="nucleotide sequence ID" value="NZ_JADCSA010000003.1"/>
</dbReference>
<dbReference type="EMBL" id="JADCSA010000003">
    <property type="protein sequence ID" value="MBE7323753.1"/>
    <property type="molecule type" value="Genomic_DNA"/>
</dbReference>
<proteinExistence type="predicted"/>
<organism evidence="2 3">
    <name type="scientific">Nocardioides malaquae</name>
    <dbReference type="NCBI Taxonomy" id="2773426"/>
    <lineage>
        <taxon>Bacteria</taxon>
        <taxon>Bacillati</taxon>
        <taxon>Actinomycetota</taxon>
        <taxon>Actinomycetes</taxon>
        <taxon>Propionibacteriales</taxon>
        <taxon>Nocardioidaceae</taxon>
        <taxon>Nocardioides</taxon>
    </lineage>
</organism>
<sequence>MKIRLTTSGRTAGPGWTRVTRGAHRRVDSADPATDDLGAWAAVLPPRAAFTHVTGARLLGLWLPPLPRGIPVTVQVPTGTTAPQRPDLRVIRCSRGKGGTEVLGLRVAPVDEVLLTLCRDLGPLDALVAVESALVLGVANLADLERAARARRRGAPLLRALLPLVDVRSESPWETILREFHRCVGAPVTPQFVVRDSVGSFVARADLRVGDTRVLHEYDGHHHLDVDRQRADLRRHRRLVAAGWIRRGYTSDDLLVHPHSVLRDVDDSLGRRHQPGRVAAWTDLLSDSARTRSGRLRLLGRLVPLSGPDPASRSTPQPPRKLSR</sequence>
<evidence type="ECO:0000313" key="2">
    <source>
        <dbReference type="EMBL" id="MBE7323753.1"/>
    </source>
</evidence>